<keyword evidence="2" id="KW-1185">Reference proteome</keyword>
<organism evidence="1 2">
    <name type="scientific">Smittium culicis</name>
    <dbReference type="NCBI Taxonomy" id="133412"/>
    <lineage>
        <taxon>Eukaryota</taxon>
        <taxon>Fungi</taxon>
        <taxon>Fungi incertae sedis</taxon>
        <taxon>Zoopagomycota</taxon>
        <taxon>Kickxellomycotina</taxon>
        <taxon>Harpellomycetes</taxon>
        <taxon>Harpellales</taxon>
        <taxon>Legeriomycetaceae</taxon>
        <taxon>Smittium</taxon>
    </lineage>
</organism>
<gene>
    <name evidence="1" type="ORF">AYI70_g4296</name>
</gene>
<dbReference type="EMBL" id="LSSN01001317">
    <property type="protein sequence ID" value="OMJ20139.1"/>
    <property type="molecule type" value="Genomic_DNA"/>
</dbReference>
<dbReference type="Proteomes" id="UP000187283">
    <property type="component" value="Unassembled WGS sequence"/>
</dbReference>
<protein>
    <submittedName>
        <fullName evidence="1">Uncharacterized protein</fullName>
    </submittedName>
</protein>
<comment type="caution">
    <text evidence="1">The sequence shown here is derived from an EMBL/GenBank/DDBJ whole genome shotgun (WGS) entry which is preliminary data.</text>
</comment>
<accession>A0A1R1XZZ6</accession>
<dbReference type="AlphaFoldDB" id="A0A1R1XZZ6"/>
<reference evidence="1 2" key="1">
    <citation type="submission" date="2017-01" db="EMBL/GenBank/DDBJ databases">
        <authorList>
            <person name="Mah S.A."/>
            <person name="Swanson W.J."/>
            <person name="Moy G.W."/>
            <person name="Vacquier V.D."/>
        </authorList>
    </citation>
    <scope>NUCLEOTIDE SEQUENCE [LARGE SCALE GENOMIC DNA]</scope>
    <source>
        <strain evidence="1 2">GSMNP</strain>
    </source>
</reference>
<evidence type="ECO:0000313" key="1">
    <source>
        <dbReference type="EMBL" id="OMJ20139.1"/>
    </source>
</evidence>
<sequence length="75" mass="8652">MSIINDYRIPFENKSQGSYKFSHQQVSGFPKPSPILQSRVNTPALPLMAKEITNARNQEIFEQNKFPISWNQKGK</sequence>
<proteinExistence type="predicted"/>
<evidence type="ECO:0000313" key="2">
    <source>
        <dbReference type="Proteomes" id="UP000187283"/>
    </source>
</evidence>
<name>A0A1R1XZZ6_9FUNG</name>